<reference evidence="2" key="2">
    <citation type="journal article" date="2010" name="Stand. Genomic Sci.">
        <title>Complete genome sequence of Vulcanisaeta distributa type strain (IC-017T).</title>
        <authorList>
            <person name="Mavromatis K."/>
            <person name="Sikorski J."/>
            <person name="Pabst E."/>
            <person name="Teshima H."/>
            <person name="Lapidus A."/>
            <person name="Lucas S."/>
            <person name="Nolan M."/>
            <person name="Glavina Del Rio T."/>
            <person name="Cheng J."/>
            <person name="Bruce D."/>
            <person name="Goodwin L."/>
            <person name="Pitluck S."/>
            <person name="Liolios K."/>
            <person name="Ivanova N."/>
            <person name="Mikhailova N."/>
            <person name="Pati A."/>
            <person name="Chen A."/>
            <person name="Palaniappan K."/>
            <person name="Land M."/>
            <person name="Hauser L."/>
            <person name="Chang Y."/>
            <person name="Jeffries C."/>
            <person name="Rohde M."/>
            <person name="Spring S."/>
            <person name="Goker M."/>
            <person name="Wirth R."/>
            <person name="Woyke T."/>
            <person name="Bristow J."/>
            <person name="Eisen J."/>
            <person name="Markowitz V."/>
            <person name="Hugenholtz P."/>
            <person name="Klenk H."/>
            <person name="Kyrpides N."/>
        </authorList>
    </citation>
    <scope>NUCLEOTIDE SEQUENCE [LARGE SCALE GENOMIC DNA]</scope>
    <source>
        <strain evidence="2">DSM 14429 / JCM 11212 / NBRC 100878 / IC-017</strain>
    </source>
</reference>
<keyword evidence="2" id="KW-1185">Reference proteome</keyword>
<dbReference type="GeneID" id="9752728"/>
<dbReference type="AlphaFoldDB" id="E1QUN9"/>
<dbReference type="STRING" id="572478.Vdis_1784"/>
<name>E1QUN9_VULDI</name>
<dbReference type="HOGENOM" id="CLU_2103654_0_0_2"/>
<dbReference type="Proteomes" id="UP000006681">
    <property type="component" value="Chromosome"/>
</dbReference>
<organism evidence="1 2">
    <name type="scientific">Vulcanisaeta distributa (strain DSM 14429 / JCM 11212 / NBRC 100878 / IC-017)</name>
    <dbReference type="NCBI Taxonomy" id="572478"/>
    <lineage>
        <taxon>Archaea</taxon>
        <taxon>Thermoproteota</taxon>
        <taxon>Thermoprotei</taxon>
        <taxon>Thermoproteales</taxon>
        <taxon>Thermoproteaceae</taxon>
        <taxon>Vulcanisaeta</taxon>
    </lineage>
</organism>
<dbReference type="eggNOG" id="arCOG04444">
    <property type="taxonomic scope" value="Archaea"/>
</dbReference>
<protein>
    <submittedName>
        <fullName evidence="1">Amino acid-binding ACT domain-containing protein</fullName>
    </submittedName>
</protein>
<dbReference type="OrthoDB" id="373290at2157"/>
<accession>E1QUN9</accession>
<gene>
    <name evidence="1" type="ordered locus">Vdis_1784</name>
</gene>
<evidence type="ECO:0000313" key="1">
    <source>
        <dbReference type="EMBL" id="ADN51158.1"/>
    </source>
</evidence>
<evidence type="ECO:0000313" key="2">
    <source>
        <dbReference type="Proteomes" id="UP000006681"/>
    </source>
</evidence>
<dbReference type="KEGG" id="vdi:Vdis_1784"/>
<dbReference type="EMBL" id="CP002100">
    <property type="protein sequence ID" value="ADN51158.1"/>
    <property type="molecule type" value="Genomic_DNA"/>
</dbReference>
<reference evidence="1 2" key="1">
    <citation type="journal article" date="2010" name="Stand. Genomic Sci.">
        <title>Complete genome sequence of Vulcanisaeta distributa type strain (IC-017).</title>
        <authorList>
            <person name="Mavromatis K."/>
            <person name="Sikorski J."/>
            <person name="Pabst E."/>
            <person name="Teshima H."/>
            <person name="Lapidus A."/>
            <person name="Lucas S."/>
            <person name="Nolan M."/>
            <person name="Glavina Del Rio T."/>
            <person name="Cheng J.F."/>
            <person name="Bruce D."/>
            <person name="Goodwin L."/>
            <person name="Pitluck S."/>
            <person name="Liolios K."/>
            <person name="Ivanova N."/>
            <person name="Mikhailova N."/>
            <person name="Pati A."/>
            <person name="Chen A."/>
            <person name="Palaniappan K."/>
            <person name="Land M."/>
            <person name="Hauser L."/>
            <person name="Chang Y.J."/>
            <person name="Jeffries C.D."/>
            <person name="Rohde M."/>
            <person name="Spring S."/>
            <person name="Goker M."/>
            <person name="Wirth R."/>
            <person name="Woyke T."/>
            <person name="Bristow J."/>
            <person name="Eisen J.A."/>
            <person name="Markowitz V."/>
            <person name="Hugenholtz P."/>
            <person name="Klenk H.P."/>
            <person name="Kyrpides N.C."/>
        </authorList>
    </citation>
    <scope>NUCLEOTIDE SEQUENCE [LARGE SCALE GENOMIC DNA]</scope>
    <source>
        <strain evidence="2">DSM 14429 / JCM 11212 / NBRC 100878 / IC-017</strain>
    </source>
</reference>
<dbReference type="RefSeq" id="WP_013336883.1">
    <property type="nucleotide sequence ID" value="NC_014537.1"/>
</dbReference>
<sequence>MSAGANLLRMIEDMQRLFTKIYDLAMTIQGGVFIIHIAMSNEPGTLGRVLTTIEAATGLNLLLAYAYGWPGEAIGYALLVYPAEGGDEVGKKLVEASKSAGAIILGAYKIENKML</sequence>
<proteinExistence type="predicted"/>